<dbReference type="Pfam" id="PF08487">
    <property type="entry name" value="VIT"/>
    <property type="match status" value="1"/>
</dbReference>
<accession>A0A6A6VWB3</accession>
<dbReference type="Gene3D" id="3.40.50.410">
    <property type="entry name" value="von Willebrand factor, type A domain"/>
    <property type="match status" value="1"/>
</dbReference>
<dbReference type="InterPro" id="IPR013694">
    <property type="entry name" value="VIT"/>
</dbReference>
<dbReference type="PANTHER" id="PTHR45737:SF6">
    <property type="entry name" value="VON WILLEBRAND FACTOR A DOMAIN-CONTAINING PROTEIN 5A"/>
    <property type="match status" value="1"/>
</dbReference>
<organism evidence="4 5">
    <name type="scientific">Pseudovirgaria hyperparasitica</name>
    <dbReference type="NCBI Taxonomy" id="470096"/>
    <lineage>
        <taxon>Eukaryota</taxon>
        <taxon>Fungi</taxon>
        <taxon>Dikarya</taxon>
        <taxon>Ascomycota</taxon>
        <taxon>Pezizomycotina</taxon>
        <taxon>Dothideomycetes</taxon>
        <taxon>Dothideomycetes incertae sedis</taxon>
        <taxon>Acrospermales</taxon>
        <taxon>Acrospermaceae</taxon>
        <taxon>Pseudovirgaria</taxon>
    </lineage>
</organism>
<feature type="region of interest" description="Disordered" evidence="1">
    <location>
        <begin position="542"/>
        <end position="563"/>
    </location>
</feature>
<dbReference type="SUPFAM" id="SSF53300">
    <property type="entry name" value="vWA-like"/>
    <property type="match status" value="1"/>
</dbReference>
<dbReference type="SMART" id="SM00327">
    <property type="entry name" value="VWA"/>
    <property type="match status" value="1"/>
</dbReference>
<dbReference type="RefSeq" id="XP_033595988.1">
    <property type="nucleotide sequence ID" value="XM_033742939.1"/>
</dbReference>
<sequence>MARTKQTARPTYSNRYYGTSDHCCGFYYLTPSDGGWATRSYLPQLNVKAYTHIISSTSRTVLTQEFANPKDNAIDEIRYTFPLFDGVSVVGFTCHVNDRVIRGVVKEKARARKDYKDAVERGETAGLFEQLPDAADVFTTTVGNVPAGAHINVEITYLGELKHDAEVDGIRFTIPTSIAPRYGSTEFPLAPGAENITAKSGIEITVDATVAEGTYIKSIRSPSHPIVVNMGTTSHDLDAAPQHHIASASLSLGSAELDKDFVLQVVAKETGTPRAILERHPTLPGYRALMTTLVPKFSLPSERPEVVFVVDRSGSMAGGKIKKTADALRVFVKSLPVGVKFNICSFGDRCSFLFDKSKAYSQDSLDQAIKHLEVFSANYGGTEMLAPIKETVQRRYKDLSLEILLLTDGEIWDQDSLFRFLNEQISEQKQPIRVFTLGIGDDVSHSLIEGVARAGNGFCQAVGLEEKLDGKVVRMLKGALSPHVTDYTLEVKYEDVEKDVGDEEFEIVERVADSLHVRLDELMLDKAEKPAAESKAISLFDDTMDLDKDDPKPEDDPSGQSRFSHLPILETPKLLQAPSIIPPLFPFNRTTVYLLMSPSACQKVPKAVVLRGTSKHGPLELEIPISVLNEPGESIHQLACKKAVKELEEGRGWLSVAKHQDSGKALKEHYESRYDEMIEREAVRLGVQFQIGGKWCSFVALEENDEDDECEPKDTRSHATPRDRDHEQTQLAPALQSMHFMIPQAILEQYQRDMSSSACMSLPDEDDADLDVLAGPSTTQHTPQTTPSYPPSGCMAPRMALASRAARKAASSREPAFSIVNRQSKRVRGAFLAEVEDPDSCDLEAMCEVEEPNNSPVVEQAQYSRSPSSFSRSYSSISPFCARSFTPSSYVASDAEQAPLSSFASLDYGSQVSSSVPPPPPTRERTANYLAQLSSYETPAAHNQAPPPPPHQTPETILAALIAHQTYTGSFTPSPALFELLGTTDAAIKHGAQKAGLDGEDIAVFVTMVVVLFCERRLADLEESWELVVEKARGWVGERVGGREKGRMGEIEGVAAGFVSVSG</sequence>
<dbReference type="GeneID" id="54483993"/>
<dbReference type="EMBL" id="ML996584">
    <property type="protein sequence ID" value="KAF2753537.1"/>
    <property type="molecule type" value="Genomic_DNA"/>
</dbReference>
<reference evidence="4" key="1">
    <citation type="journal article" date="2020" name="Stud. Mycol.">
        <title>101 Dothideomycetes genomes: a test case for predicting lifestyles and emergence of pathogens.</title>
        <authorList>
            <person name="Haridas S."/>
            <person name="Albert R."/>
            <person name="Binder M."/>
            <person name="Bloem J."/>
            <person name="Labutti K."/>
            <person name="Salamov A."/>
            <person name="Andreopoulos B."/>
            <person name="Baker S."/>
            <person name="Barry K."/>
            <person name="Bills G."/>
            <person name="Bluhm B."/>
            <person name="Cannon C."/>
            <person name="Castanera R."/>
            <person name="Culley D."/>
            <person name="Daum C."/>
            <person name="Ezra D."/>
            <person name="Gonzalez J."/>
            <person name="Henrissat B."/>
            <person name="Kuo A."/>
            <person name="Liang C."/>
            <person name="Lipzen A."/>
            <person name="Lutzoni F."/>
            <person name="Magnuson J."/>
            <person name="Mondo S."/>
            <person name="Nolan M."/>
            <person name="Ohm R."/>
            <person name="Pangilinan J."/>
            <person name="Park H.-J."/>
            <person name="Ramirez L."/>
            <person name="Alfaro M."/>
            <person name="Sun H."/>
            <person name="Tritt A."/>
            <person name="Yoshinaga Y."/>
            <person name="Zwiers L.-H."/>
            <person name="Turgeon B."/>
            <person name="Goodwin S."/>
            <person name="Spatafora J."/>
            <person name="Crous P."/>
            <person name="Grigoriev I."/>
        </authorList>
    </citation>
    <scope>NUCLEOTIDE SEQUENCE</scope>
    <source>
        <strain evidence="4">CBS 121739</strain>
    </source>
</reference>
<feature type="compositionally biased region" description="Basic and acidic residues" evidence="1">
    <location>
        <begin position="712"/>
        <end position="728"/>
    </location>
</feature>
<feature type="domain" description="VWFA" evidence="2">
    <location>
        <begin position="305"/>
        <end position="484"/>
    </location>
</feature>
<dbReference type="PROSITE" id="PS50234">
    <property type="entry name" value="VWFA"/>
    <property type="match status" value="1"/>
</dbReference>
<evidence type="ECO:0000313" key="4">
    <source>
        <dbReference type="EMBL" id="KAF2753537.1"/>
    </source>
</evidence>
<keyword evidence="5" id="KW-1185">Reference proteome</keyword>
<dbReference type="OrthoDB" id="1729737at2759"/>
<evidence type="ECO:0000259" key="3">
    <source>
        <dbReference type="PROSITE" id="PS51468"/>
    </source>
</evidence>
<dbReference type="PROSITE" id="PS51468">
    <property type="entry name" value="VIT"/>
    <property type="match status" value="1"/>
</dbReference>
<name>A0A6A6VWB3_9PEZI</name>
<dbReference type="Proteomes" id="UP000799437">
    <property type="component" value="Unassembled WGS sequence"/>
</dbReference>
<dbReference type="SMART" id="SM00609">
    <property type="entry name" value="VIT"/>
    <property type="match status" value="1"/>
</dbReference>
<evidence type="ECO:0000313" key="5">
    <source>
        <dbReference type="Proteomes" id="UP000799437"/>
    </source>
</evidence>
<protein>
    <recommendedName>
        <fullName evidence="6">VIT-domain-containing protein</fullName>
    </recommendedName>
</protein>
<dbReference type="InterPro" id="IPR036465">
    <property type="entry name" value="vWFA_dom_sf"/>
</dbReference>
<feature type="region of interest" description="Disordered" evidence="1">
    <location>
        <begin position="705"/>
        <end position="729"/>
    </location>
</feature>
<feature type="compositionally biased region" description="Basic and acidic residues" evidence="1">
    <location>
        <begin position="545"/>
        <end position="555"/>
    </location>
</feature>
<feature type="domain" description="VIT" evidence="3">
    <location>
        <begin position="28"/>
        <end position="159"/>
    </location>
</feature>
<evidence type="ECO:0000259" key="2">
    <source>
        <dbReference type="PROSITE" id="PS50234"/>
    </source>
</evidence>
<evidence type="ECO:0008006" key="6">
    <source>
        <dbReference type="Google" id="ProtNLM"/>
    </source>
</evidence>
<gene>
    <name evidence="4" type="ORF">EJ05DRAFT_470357</name>
</gene>
<dbReference type="AlphaFoldDB" id="A0A6A6VWB3"/>
<dbReference type="Pfam" id="PF13768">
    <property type="entry name" value="VWA_3"/>
    <property type="match status" value="1"/>
</dbReference>
<dbReference type="PANTHER" id="PTHR45737">
    <property type="entry name" value="VON WILLEBRAND FACTOR A DOMAIN-CONTAINING PROTEIN 5A"/>
    <property type="match status" value="1"/>
</dbReference>
<dbReference type="InterPro" id="IPR002035">
    <property type="entry name" value="VWF_A"/>
</dbReference>
<proteinExistence type="predicted"/>
<evidence type="ECO:0000256" key="1">
    <source>
        <dbReference type="SAM" id="MobiDB-lite"/>
    </source>
</evidence>